<feature type="transmembrane region" description="Helical" evidence="14">
    <location>
        <begin position="12"/>
        <end position="33"/>
    </location>
</feature>
<dbReference type="InterPro" id="IPR011006">
    <property type="entry name" value="CheY-like_superfamily"/>
</dbReference>
<feature type="coiled-coil region" evidence="13">
    <location>
        <begin position="75"/>
        <end position="102"/>
    </location>
</feature>
<dbReference type="PRINTS" id="PR00344">
    <property type="entry name" value="BCTRLSENSOR"/>
</dbReference>
<keyword evidence="6" id="KW-0808">Transferase</keyword>
<evidence type="ECO:0000313" key="18">
    <source>
        <dbReference type="EMBL" id="RKD71265.1"/>
    </source>
</evidence>
<dbReference type="PANTHER" id="PTHR43547">
    <property type="entry name" value="TWO-COMPONENT HISTIDINE KINASE"/>
    <property type="match status" value="1"/>
</dbReference>
<dbReference type="SUPFAM" id="SSF52172">
    <property type="entry name" value="CheY-like"/>
    <property type="match status" value="1"/>
</dbReference>
<dbReference type="SMART" id="SM00388">
    <property type="entry name" value="HisKA"/>
    <property type="match status" value="1"/>
</dbReference>
<comment type="subcellular location">
    <subcellularLocation>
        <location evidence="2">Cell membrane</location>
        <topology evidence="2">Multi-pass membrane protein</topology>
    </subcellularLocation>
</comment>
<dbReference type="PANTHER" id="PTHR43547:SF2">
    <property type="entry name" value="HYBRID SIGNAL TRANSDUCTION HISTIDINE KINASE C"/>
    <property type="match status" value="1"/>
</dbReference>
<dbReference type="RefSeq" id="WP_120193810.1">
    <property type="nucleotide sequence ID" value="NZ_RAPK01000010.1"/>
</dbReference>
<dbReference type="CDD" id="cd00075">
    <property type="entry name" value="HATPase"/>
    <property type="match status" value="1"/>
</dbReference>
<feature type="transmembrane region" description="Helical" evidence="14">
    <location>
        <begin position="189"/>
        <end position="211"/>
    </location>
</feature>
<proteinExistence type="predicted"/>
<dbReference type="Proteomes" id="UP000285120">
    <property type="component" value="Unassembled WGS sequence"/>
</dbReference>
<dbReference type="PROSITE" id="PS50885">
    <property type="entry name" value="HAMP"/>
    <property type="match status" value="1"/>
</dbReference>
<accession>A0A419UZZ7</accession>
<sequence>MINYILEKAHRSFLLIFVCLLLLMGIGAVIQLNHISSEQEDIRNQSVELRELDGLLFDLETTLQQVVIQGRGYYIYQEEAILENLNTEITELESILADYQALDSTRKNEEFGQAIDAFITRYSEEWIPQVTAQIENGGGEISAVTSGEINDQANRIIDQTTEEYTAIESERAAINDDYFASTIQANNSILLYFVLILLVLGVSVWTLLYWLTKPLQDLEEAADKIETGEDVELKYTKRKDEMGALSRTFSQMAASIQNNQEMLTDRNEELESQQEELELQRERLHQMNEFNSSLSAVSEKNELLQTILVHFQELFPFEKAMILTMQPEWMTASLGMSDARVKWLTEHIEETPAMITYETKAPHMVKVQADASEQGLSEESRDMYELYMPIFSEGEHLIGICCMYRIGRPFSQEEQHAMFGLLSQSKISFERIILHETTEKDSALYQAIINNVNEGIQFIDAKGRMIHSNSKMDQIAGKCALKKSQKPSFERWTSGLLSHVDEKDRSMLEAYFYSYREGEKPNIEKVYYHVHDEEEVRVYEVYGEQLFSDGELQGTIFVHRDHTRNYELDKMKSDLVSTVSHELRTPLSSILGFAELMLMKELKPEKQRKYIETIHKEGNRLTHLINDFLDLQRMESGKESYEKERVDAAEIIMNVVHTMEPGQPNHSFIIEDKLQSGKIFADEDKLVQVMTNLISNAVKFSPNGGNITISMQNSQDNVMVSVTDQGLGIPEKELPKLFSKFHRVEGEKRQKIRGTGLGLAVCKKILEDHNGRIMVTSEEGKGSTFTFYLPALDGEELLQYTQSDSTLTALVLEDDRSLGLLLSEELRHAKYEVAFHFNPTAALAAIDSGLKPDIFIVDVMLGDEMDGWTFIQHIKAREELKNIPIIVSSALNEDTEKMQELEVHHYLTKPYPPQKLSQQVRYLLKKTNPSGEIYVPSVKE</sequence>
<feature type="modified residue" description="4-aspartylphosphate" evidence="12">
    <location>
        <position position="858"/>
    </location>
</feature>
<reference evidence="18 19" key="1">
    <citation type="submission" date="2018-09" db="EMBL/GenBank/DDBJ databases">
        <title>Genomic Encyclopedia of Archaeal and Bacterial Type Strains, Phase II (KMG-II): from individual species to whole genera.</title>
        <authorList>
            <person name="Goeker M."/>
        </authorList>
    </citation>
    <scope>NUCLEOTIDE SEQUENCE [LARGE SCALE GENOMIC DNA]</scope>
    <source>
        <strain evidence="18 19">DSM 17008</strain>
    </source>
</reference>
<dbReference type="SMART" id="SM00304">
    <property type="entry name" value="HAMP"/>
    <property type="match status" value="1"/>
</dbReference>
<gene>
    <name evidence="18" type="ORF">ATL39_2661</name>
</gene>
<dbReference type="EC" id="2.7.13.3" evidence="3"/>
<evidence type="ECO:0000256" key="6">
    <source>
        <dbReference type="ARBA" id="ARBA00022679"/>
    </source>
</evidence>
<keyword evidence="4" id="KW-1003">Cell membrane</keyword>
<dbReference type="GO" id="GO:0005524">
    <property type="term" value="F:ATP binding"/>
    <property type="evidence" value="ECO:0007669"/>
    <property type="project" value="UniProtKB-KW"/>
</dbReference>
<evidence type="ECO:0000256" key="3">
    <source>
        <dbReference type="ARBA" id="ARBA00012438"/>
    </source>
</evidence>
<dbReference type="Gene3D" id="3.30.565.10">
    <property type="entry name" value="Histidine kinase-like ATPase, C-terminal domain"/>
    <property type="match status" value="1"/>
</dbReference>
<dbReference type="Pfam" id="PF00512">
    <property type="entry name" value="HisKA"/>
    <property type="match status" value="1"/>
</dbReference>
<dbReference type="SUPFAM" id="SSF47384">
    <property type="entry name" value="Homodimeric domain of signal transducing histidine kinase"/>
    <property type="match status" value="1"/>
</dbReference>
<dbReference type="Pfam" id="PF02518">
    <property type="entry name" value="HATPase_c"/>
    <property type="match status" value="1"/>
</dbReference>
<evidence type="ECO:0000259" key="16">
    <source>
        <dbReference type="PROSITE" id="PS50110"/>
    </source>
</evidence>
<protein>
    <recommendedName>
        <fullName evidence="3">histidine kinase</fullName>
        <ecNumber evidence="3">2.7.13.3</ecNumber>
    </recommendedName>
</protein>
<comment type="caution">
    <text evidence="18">The sequence shown here is derived from an EMBL/GenBank/DDBJ whole genome shotgun (WGS) entry which is preliminary data.</text>
</comment>
<feature type="coiled-coil region" evidence="13">
    <location>
        <begin position="253"/>
        <end position="290"/>
    </location>
</feature>
<feature type="domain" description="Histidine kinase" evidence="15">
    <location>
        <begin position="578"/>
        <end position="793"/>
    </location>
</feature>
<evidence type="ECO:0000259" key="15">
    <source>
        <dbReference type="PROSITE" id="PS50109"/>
    </source>
</evidence>
<evidence type="ECO:0000259" key="17">
    <source>
        <dbReference type="PROSITE" id="PS50885"/>
    </source>
</evidence>
<keyword evidence="7" id="KW-0547">Nucleotide-binding</keyword>
<evidence type="ECO:0000256" key="13">
    <source>
        <dbReference type="SAM" id="Coils"/>
    </source>
</evidence>
<dbReference type="FunFam" id="3.30.565.10:FF:000006">
    <property type="entry name" value="Sensor histidine kinase WalK"/>
    <property type="match status" value="1"/>
</dbReference>
<keyword evidence="10" id="KW-0902">Two-component regulatory system</keyword>
<evidence type="ECO:0000256" key="1">
    <source>
        <dbReference type="ARBA" id="ARBA00000085"/>
    </source>
</evidence>
<evidence type="ECO:0000256" key="10">
    <source>
        <dbReference type="ARBA" id="ARBA00023012"/>
    </source>
</evidence>
<evidence type="ECO:0000313" key="19">
    <source>
        <dbReference type="Proteomes" id="UP000285120"/>
    </source>
</evidence>
<dbReference type="SUPFAM" id="SSF55874">
    <property type="entry name" value="ATPase domain of HSP90 chaperone/DNA topoisomerase II/histidine kinase"/>
    <property type="match status" value="1"/>
</dbReference>
<dbReference type="SUPFAM" id="SSF55785">
    <property type="entry name" value="PYP-like sensor domain (PAS domain)"/>
    <property type="match status" value="1"/>
</dbReference>
<dbReference type="Pfam" id="PF00072">
    <property type="entry name" value="Response_reg"/>
    <property type="match status" value="1"/>
</dbReference>
<evidence type="ECO:0000256" key="7">
    <source>
        <dbReference type="ARBA" id="ARBA00022741"/>
    </source>
</evidence>
<dbReference type="FunFam" id="1.10.287.130:FF:000001">
    <property type="entry name" value="Two-component sensor histidine kinase"/>
    <property type="match status" value="1"/>
</dbReference>
<keyword evidence="8" id="KW-0418">Kinase</keyword>
<dbReference type="PROSITE" id="PS50109">
    <property type="entry name" value="HIS_KIN"/>
    <property type="match status" value="1"/>
</dbReference>
<keyword evidence="9" id="KW-0067">ATP-binding</keyword>
<dbReference type="PROSITE" id="PS50110">
    <property type="entry name" value="RESPONSE_REGULATORY"/>
    <property type="match status" value="1"/>
</dbReference>
<feature type="domain" description="Response regulatory" evidence="16">
    <location>
        <begin position="808"/>
        <end position="924"/>
    </location>
</feature>
<dbReference type="AlphaFoldDB" id="A0A419UZZ7"/>
<dbReference type="CDD" id="cd00082">
    <property type="entry name" value="HisKA"/>
    <property type="match status" value="1"/>
</dbReference>
<organism evidence="18 19">
    <name type="scientific">Sinobaca qinghaiensis</name>
    <dbReference type="NCBI Taxonomy" id="342944"/>
    <lineage>
        <taxon>Bacteria</taxon>
        <taxon>Bacillati</taxon>
        <taxon>Bacillota</taxon>
        <taxon>Bacilli</taxon>
        <taxon>Bacillales</taxon>
        <taxon>Sporolactobacillaceae</taxon>
        <taxon>Sinobaca</taxon>
    </lineage>
</organism>
<dbReference type="Gene3D" id="6.10.340.10">
    <property type="match status" value="1"/>
</dbReference>
<dbReference type="InterPro" id="IPR001789">
    <property type="entry name" value="Sig_transdc_resp-reg_receiver"/>
</dbReference>
<evidence type="ECO:0000256" key="8">
    <source>
        <dbReference type="ARBA" id="ARBA00022777"/>
    </source>
</evidence>
<dbReference type="InterPro" id="IPR029016">
    <property type="entry name" value="GAF-like_dom_sf"/>
</dbReference>
<evidence type="ECO:0000256" key="11">
    <source>
        <dbReference type="ARBA" id="ARBA00023136"/>
    </source>
</evidence>
<evidence type="ECO:0000256" key="12">
    <source>
        <dbReference type="PROSITE-ProRule" id="PRU00169"/>
    </source>
</evidence>
<dbReference type="Gene3D" id="3.30.450.40">
    <property type="match status" value="1"/>
</dbReference>
<dbReference type="Gene3D" id="3.30.450.20">
    <property type="entry name" value="PAS domain"/>
    <property type="match status" value="1"/>
</dbReference>
<dbReference type="InterPro" id="IPR003660">
    <property type="entry name" value="HAMP_dom"/>
</dbReference>
<dbReference type="InterPro" id="IPR003661">
    <property type="entry name" value="HisK_dim/P_dom"/>
</dbReference>
<keyword evidence="14" id="KW-0812">Transmembrane</keyword>
<dbReference type="CDD" id="cd06225">
    <property type="entry name" value="HAMP"/>
    <property type="match status" value="1"/>
</dbReference>
<evidence type="ECO:0000256" key="14">
    <source>
        <dbReference type="SAM" id="Phobius"/>
    </source>
</evidence>
<dbReference type="SUPFAM" id="SSF158472">
    <property type="entry name" value="HAMP domain-like"/>
    <property type="match status" value="1"/>
</dbReference>
<dbReference type="InterPro" id="IPR003594">
    <property type="entry name" value="HATPase_dom"/>
</dbReference>
<dbReference type="OrthoDB" id="9813151at2"/>
<keyword evidence="13" id="KW-0175">Coiled coil</keyword>
<dbReference type="SMART" id="SM00448">
    <property type="entry name" value="REC"/>
    <property type="match status" value="1"/>
</dbReference>
<dbReference type="InterPro" id="IPR036890">
    <property type="entry name" value="HATPase_C_sf"/>
</dbReference>
<dbReference type="GO" id="GO:0000155">
    <property type="term" value="F:phosphorelay sensor kinase activity"/>
    <property type="evidence" value="ECO:0007669"/>
    <property type="project" value="InterPro"/>
</dbReference>
<dbReference type="GO" id="GO:0005886">
    <property type="term" value="C:plasma membrane"/>
    <property type="evidence" value="ECO:0007669"/>
    <property type="project" value="UniProtKB-SubCell"/>
</dbReference>
<dbReference type="Pfam" id="PF00672">
    <property type="entry name" value="HAMP"/>
    <property type="match status" value="1"/>
</dbReference>
<feature type="coiled-coil region" evidence="13">
    <location>
        <begin position="150"/>
        <end position="177"/>
    </location>
</feature>
<keyword evidence="14" id="KW-1133">Transmembrane helix</keyword>
<dbReference type="InterPro" id="IPR035965">
    <property type="entry name" value="PAS-like_dom_sf"/>
</dbReference>
<comment type="catalytic activity">
    <reaction evidence="1">
        <text>ATP + protein L-histidine = ADP + protein N-phospho-L-histidine.</text>
        <dbReference type="EC" id="2.7.13.3"/>
    </reaction>
</comment>
<keyword evidence="19" id="KW-1185">Reference proteome</keyword>
<dbReference type="InterPro" id="IPR036097">
    <property type="entry name" value="HisK_dim/P_sf"/>
</dbReference>
<evidence type="ECO:0000256" key="5">
    <source>
        <dbReference type="ARBA" id="ARBA00022553"/>
    </source>
</evidence>
<keyword evidence="11 14" id="KW-0472">Membrane</keyword>
<name>A0A419UZZ7_9BACL</name>
<evidence type="ECO:0000256" key="9">
    <source>
        <dbReference type="ARBA" id="ARBA00022840"/>
    </source>
</evidence>
<dbReference type="Gene3D" id="3.40.50.2300">
    <property type="match status" value="1"/>
</dbReference>
<dbReference type="Gene3D" id="1.10.287.130">
    <property type="match status" value="1"/>
</dbReference>
<evidence type="ECO:0000256" key="2">
    <source>
        <dbReference type="ARBA" id="ARBA00004651"/>
    </source>
</evidence>
<dbReference type="EMBL" id="RAPK01000010">
    <property type="protein sequence ID" value="RKD71265.1"/>
    <property type="molecule type" value="Genomic_DNA"/>
</dbReference>
<evidence type="ECO:0000256" key="4">
    <source>
        <dbReference type="ARBA" id="ARBA00022475"/>
    </source>
</evidence>
<dbReference type="InterPro" id="IPR004358">
    <property type="entry name" value="Sig_transdc_His_kin-like_C"/>
</dbReference>
<dbReference type="SUPFAM" id="SSF55781">
    <property type="entry name" value="GAF domain-like"/>
    <property type="match status" value="1"/>
</dbReference>
<dbReference type="SMART" id="SM00387">
    <property type="entry name" value="HATPase_c"/>
    <property type="match status" value="1"/>
</dbReference>
<dbReference type="InterPro" id="IPR005467">
    <property type="entry name" value="His_kinase_dom"/>
</dbReference>
<feature type="domain" description="HAMP" evidence="17">
    <location>
        <begin position="209"/>
        <end position="261"/>
    </location>
</feature>
<keyword evidence="5 12" id="KW-0597">Phosphoprotein</keyword>